<dbReference type="Pfam" id="PF07734">
    <property type="entry name" value="FBA_1"/>
    <property type="match status" value="1"/>
</dbReference>
<protein>
    <submittedName>
        <fullName evidence="2">F-box protein, putative</fullName>
    </submittedName>
</protein>
<dbReference type="PANTHER" id="PTHR31790:SF609">
    <property type="entry name" value="F-BOX PROTEIN CPR30-LIKE"/>
    <property type="match status" value="1"/>
</dbReference>
<dbReference type="HOGENOM" id="CLU_027176_5_0_1"/>
<evidence type="ECO:0000259" key="1">
    <source>
        <dbReference type="Pfam" id="PF07734"/>
    </source>
</evidence>
<dbReference type="EnsemblPlants" id="AES82377">
    <property type="protein sequence ID" value="AES82377"/>
    <property type="gene ID" value="MTR_7g111700"/>
</dbReference>
<dbReference type="Proteomes" id="UP000002051">
    <property type="component" value="Unassembled WGS sequence"/>
</dbReference>
<dbReference type="InterPro" id="IPR006527">
    <property type="entry name" value="F-box-assoc_dom_typ1"/>
</dbReference>
<organism evidence="2 4">
    <name type="scientific">Medicago truncatula</name>
    <name type="common">Barrel medic</name>
    <name type="synonym">Medicago tribuloides</name>
    <dbReference type="NCBI Taxonomy" id="3880"/>
    <lineage>
        <taxon>Eukaryota</taxon>
        <taxon>Viridiplantae</taxon>
        <taxon>Streptophyta</taxon>
        <taxon>Embryophyta</taxon>
        <taxon>Tracheophyta</taxon>
        <taxon>Spermatophyta</taxon>
        <taxon>Magnoliopsida</taxon>
        <taxon>eudicotyledons</taxon>
        <taxon>Gunneridae</taxon>
        <taxon>Pentapetalae</taxon>
        <taxon>rosids</taxon>
        <taxon>fabids</taxon>
        <taxon>Fabales</taxon>
        <taxon>Fabaceae</taxon>
        <taxon>Papilionoideae</taxon>
        <taxon>50 kb inversion clade</taxon>
        <taxon>NPAAA clade</taxon>
        <taxon>Hologalegina</taxon>
        <taxon>IRL clade</taxon>
        <taxon>Trifolieae</taxon>
        <taxon>Medicago</taxon>
    </lineage>
</organism>
<evidence type="ECO:0000313" key="2">
    <source>
        <dbReference type="EMBL" id="AES82377.1"/>
    </source>
</evidence>
<feature type="domain" description="F-box associated beta-propeller type 1" evidence="1">
    <location>
        <begin position="128"/>
        <end position="337"/>
    </location>
</feature>
<evidence type="ECO:0000313" key="3">
    <source>
        <dbReference type="EnsemblPlants" id="AES82377"/>
    </source>
</evidence>
<gene>
    <name evidence="2" type="ordered locus">MTR_7g111700</name>
</gene>
<dbReference type="PaxDb" id="3880-AES82377"/>
<name>G7KWG5_MEDTR</name>
<reference evidence="2 4" key="1">
    <citation type="journal article" date="2011" name="Nature">
        <title>The Medicago genome provides insight into the evolution of rhizobial symbioses.</title>
        <authorList>
            <person name="Young N.D."/>
            <person name="Debelle F."/>
            <person name="Oldroyd G.E."/>
            <person name="Geurts R."/>
            <person name="Cannon S.B."/>
            <person name="Udvardi M.K."/>
            <person name="Benedito V.A."/>
            <person name="Mayer K.F."/>
            <person name="Gouzy J."/>
            <person name="Schoof H."/>
            <person name="Van de Peer Y."/>
            <person name="Proost S."/>
            <person name="Cook D.R."/>
            <person name="Meyers B.C."/>
            <person name="Spannagl M."/>
            <person name="Cheung F."/>
            <person name="De Mita S."/>
            <person name="Krishnakumar V."/>
            <person name="Gundlach H."/>
            <person name="Zhou S."/>
            <person name="Mudge J."/>
            <person name="Bharti A.K."/>
            <person name="Murray J.D."/>
            <person name="Naoumkina M.A."/>
            <person name="Rosen B."/>
            <person name="Silverstein K.A."/>
            <person name="Tang H."/>
            <person name="Rombauts S."/>
            <person name="Zhao P.X."/>
            <person name="Zhou P."/>
            <person name="Barbe V."/>
            <person name="Bardou P."/>
            <person name="Bechner M."/>
            <person name="Bellec A."/>
            <person name="Berger A."/>
            <person name="Berges H."/>
            <person name="Bidwell S."/>
            <person name="Bisseling T."/>
            <person name="Choisne N."/>
            <person name="Couloux A."/>
            <person name="Denny R."/>
            <person name="Deshpande S."/>
            <person name="Dai X."/>
            <person name="Doyle J.J."/>
            <person name="Dudez A.M."/>
            <person name="Farmer A.D."/>
            <person name="Fouteau S."/>
            <person name="Franken C."/>
            <person name="Gibelin C."/>
            <person name="Gish J."/>
            <person name="Goldstein S."/>
            <person name="Gonzalez A.J."/>
            <person name="Green P.J."/>
            <person name="Hallab A."/>
            <person name="Hartog M."/>
            <person name="Hua A."/>
            <person name="Humphray S.J."/>
            <person name="Jeong D.H."/>
            <person name="Jing Y."/>
            <person name="Jocker A."/>
            <person name="Kenton S.M."/>
            <person name="Kim D.J."/>
            <person name="Klee K."/>
            <person name="Lai H."/>
            <person name="Lang C."/>
            <person name="Lin S."/>
            <person name="Macmil S.L."/>
            <person name="Magdelenat G."/>
            <person name="Matthews L."/>
            <person name="McCorrison J."/>
            <person name="Monaghan E.L."/>
            <person name="Mun J.H."/>
            <person name="Najar F.Z."/>
            <person name="Nicholson C."/>
            <person name="Noirot C."/>
            <person name="O'Bleness M."/>
            <person name="Paule C.R."/>
            <person name="Poulain J."/>
            <person name="Prion F."/>
            <person name="Qin B."/>
            <person name="Qu C."/>
            <person name="Retzel E.F."/>
            <person name="Riddle C."/>
            <person name="Sallet E."/>
            <person name="Samain S."/>
            <person name="Samson N."/>
            <person name="Sanders I."/>
            <person name="Saurat O."/>
            <person name="Scarpelli C."/>
            <person name="Schiex T."/>
            <person name="Segurens B."/>
            <person name="Severin A.J."/>
            <person name="Sherrier D.J."/>
            <person name="Shi R."/>
            <person name="Sims S."/>
            <person name="Singer S.R."/>
            <person name="Sinharoy S."/>
            <person name="Sterck L."/>
            <person name="Viollet A."/>
            <person name="Wang B.B."/>
            <person name="Wang K."/>
            <person name="Wang M."/>
            <person name="Wang X."/>
            <person name="Warfsmann J."/>
            <person name="Weissenbach J."/>
            <person name="White D.D."/>
            <person name="White J.D."/>
            <person name="Wiley G.B."/>
            <person name="Wincker P."/>
            <person name="Xing Y."/>
            <person name="Yang L."/>
            <person name="Yao Z."/>
            <person name="Ying F."/>
            <person name="Zhai J."/>
            <person name="Zhou L."/>
            <person name="Zuber A."/>
            <person name="Denarie J."/>
            <person name="Dixon R.A."/>
            <person name="May G.D."/>
            <person name="Schwartz D.C."/>
            <person name="Rogers J."/>
            <person name="Quetier F."/>
            <person name="Town C.D."/>
            <person name="Roe B.A."/>
        </authorList>
    </citation>
    <scope>NUCLEOTIDE SEQUENCE [LARGE SCALE GENOMIC DNA]</scope>
    <source>
        <strain evidence="2">A17</strain>
        <strain evidence="3 4">cv. Jemalong A17</strain>
    </source>
</reference>
<accession>G7KWG5</accession>
<reference evidence="3" key="3">
    <citation type="submission" date="2015-04" db="UniProtKB">
        <authorList>
            <consortium name="EnsemblPlants"/>
        </authorList>
    </citation>
    <scope>IDENTIFICATION</scope>
    <source>
        <strain evidence="3">cv. Jemalong A17</strain>
    </source>
</reference>
<proteinExistence type="predicted"/>
<dbReference type="PANTHER" id="PTHR31790">
    <property type="entry name" value="OS02G0783600 PROTEIN"/>
    <property type="match status" value="1"/>
</dbReference>
<reference evidence="2 4" key="2">
    <citation type="journal article" date="2014" name="BMC Genomics">
        <title>An improved genome release (version Mt4.0) for the model legume Medicago truncatula.</title>
        <authorList>
            <person name="Tang H."/>
            <person name="Krishnakumar V."/>
            <person name="Bidwell S."/>
            <person name="Rosen B."/>
            <person name="Chan A."/>
            <person name="Zhou S."/>
            <person name="Gentzbittel L."/>
            <person name="Childs K.L."/>
            <person name="Yandell M."/>
            <person name="Gundlach H."/>
            <person name="Mayer K.F."/>
            <person name="Schwartz D.C."/>
            <person name="Town C.D."/>
        </authorList>
    </citation>
    <scope>GENOME REANNOTATION</scope>
    <source>
        <strain evidence="3 4">cv. Jemalong A17</strain>
    </source>
</reference>
<dbReference type="AlphaFoldDB" id="G7KWG5"/>
<sequence>MEKSLSATTSFNDHIYDDVALVILSKLPLKSLIRFRCARKSRNLLSNDHSYYDDTSLLLHHSTPWHISRIYAPVLYSLAGERFDNIVKLDWPNPFQEQFDFNFNIYGNASVNGILCIEDTGRVGGIHCIQELQRVVLWNRATSEFKVTPLSPFAFDSPCWHLSISLHGFSYDQVRNDYKVIRHIVFFPKTYEDEVETWKDGYHSSLWEIYSLKNGVCHSWGESETQDEVYLVSFDLSNEVFVKTLIPSTMDDIDSRVVFRHLNVLNGSIECILNYVNTGIFHISILGEIGVKESWIKLFIVGSLSCVDHPIRIGKTGDIFFRKEDDELVSFNLSTQKIEELGVKGYSLCQIIVYKESLLPIARINN</sequence>
<keyword evidence="4" id="KW-1185">Reference proteome</keyword>
<dbReference type="InterPro" id="IPR052361">
    <property type="entry name" value="F-box_domain"/>
</dbReference>
<dbReference type="EMBL" id="CM001223">
    <property type="protein sequence ID" value="AES82377.1"/>
    <property type="molecule type" value="Genomic_DNA"/>
</dbReference>
<evidence type="ECO:0000313" key="4">
    <source>
        <dbReference type="Proteomes" id="UP000002051"/>
    </source>
</evidence>